<name>A0A0A9DIK2_ARUDO</name>
<protein>
    <submittedName>
        <fullName evidence="1">Uncharacterized protein</fullName>
    </submittedName>
</protein>
<dbReference type="EMBL" id="GBRH01211392">
    <property type="protein sequence ID" value="JAD86503.1"/>
    <property type="molecule type" value="Transcribed_RNA"/>
</dbReference>
<evidence type="ECO:0000313" key="1">
    <source>
        <dbReference type="EMBL" id="JAD86503.1"/>
    </source>
</evidence>
<accession>A0A0A9DIK2</accession>
<dbReference type="AlphaFoldDB" id="A0A0A9DIK2"/>
<sequence length="82" mass="9408">MTPTRSHYKLVLVSIRGLIYTASDIYICTYHCGVPCQTLRFLNPTLGRRNPLVKHLCFRISPQSKGSRFKNIKTVSGVPYFF</sequence>
<proteinExistence type="predicted"/>
<reference evidence="1" key="1">
    <citation type="submission" date="2014-09" db="EMBL/GenBank/DDBJ databases">
        <authorList>
            <person name="Magalhaes I.L.F."/>
            <person name="Oliveira U."/>
            <person name="Santos F.R."/>
            <person name="Vidigal T.H.D.A."/>
            <person name="Brescovit A.D."/>
            <person name="Santos A.J."/>
        </authorList>
    </citation>
    <scope>NUCLEOTIDE SEQUENCE</scope>
    <source>
        <tissue evidence="1">Shoot tissue taken approximately 20 cm above the soil surface</tissue>
    </source>
</reference>
<reference evidence="1" key="2">
    <citation type="journal article" date="2015" name="Data Brief">
        <title>Shoot transcriptome of the giant reed, Arundo donax.</title>
        <authorList>
            <person name="Barrero R.A."/>
            <person name="Guerrero F.D."/>
            <person name="Moolhuijzen P."/>
            <person name="Goolsby J.A."/>
            <person name="Tidwell J."/>
            <person name="Bellgard S.E."/>
            <person name="Bellgard M.I."/>
        </authorList>
    </citation>
    <scope>NUCLEOTIDE SEQUENCE</scope>
    <source>
        <tissue evidence="1">Shoot tissue taken approximately 20 cm above the soil surface</tissue>
    </source>
</reference>
<organism evidence="1">
    <name type="scientific">Arundo donax</name>
    <name type="common">Giant reed</name>
    <name type="synonym">Donax arundinaceus</name>
    <dbReference type="NCBI Taxonomy" id="35708"/>
    <lineage>
        <taxon>Eukaryota</taxon>
        <taxon>Viridiplantae</taxon>
        <taxon>Streptophyta</taxon>
        <taxon>Embryophyta</taxon>
        <taxon>Tracheophyta</taxon>
        <taxon>Spermatophyta</taxon>
        <taxon>Magnoliopsida</taxon>
        <taxon>Liliopsida</taxon>
        <taxon>Poales</taxon>
        <taxon>Poaceae</taxon>
        <taxon>PACMAD clade</taxon>
        <taxon>Arundinoideae</taxon>
        <taxon>Arundineae</taxon>
        <taxon>Arundo</taxon>
    </lineage>
</organism>